<organism evidence="1 2">
    <name type="scientific">Gossypium tomentosum</name>
    <name type="common">Hawaiian cotton</name>
    <name type="synonym">Gossypium sandvicense</name>
    <dbReference type="NCBI Taxonomy" id="34277"/>
    <lineage>
        <taxon>Eukaryota</taxon>
        <taxon>Viridiplantae</taxon>
        <taxon>Streptophyta</taxon>
        <taxon>Embryophyta</taxon>
        <taxon>Tracheophyta</taxon>
        <taxon>Spermatophyta</taxon>
        <taxon>Magnoliopsida</taxon>
        <taxon>eudicotyledons</taxon>
        <taxon>Gunneridae</taxon>
        <taxon>Pentapetalae</taxon>
        <taxon>rosids</taxon>
        <taxon>malvids</taxon>
        <taxon>Malvales</taxon>
        <taxon>Malvaceae</taxon>
        <taxon>Malvoideae</taxon>
        <taxon>Gossypium</taxon>
    </lineage>
</organism>
<evidence type="ECO:0000313" key="1">
    <source>
        <dbReference type="EMBL" id="TYI00299.1"/>
    </source>
</evidence>
<accession>A0A5D2N9W1</accession>
<sequence>MCDLAGYIYDFPTVIATTDAMVSVSSNSVKSKWFTILWKICNFRNLLVWQNKVVLVSTVVRLLMISCHIGTLRSPSMSVSNQFCYLGCCLVTKPEPSLLKCKIDALCIVAELVITFDAFLRYAEGHFFASLIGFFLVLHDSLIAETMSIREALLTQVGRVG</sequence>
<protein>
    <submittedName>
        <fullName evidence="1">Uncharacterized protein</fullName>
    </submittedName>
</protein>
<dbReference type="EMBL" id="CM017620">
    <property type="protein sequence ID" value="TYI00299.1"/>
    <property type="molecule type" value="Genomic_DNA"/>
</dbReference>
<dbReference type="AlphaFoldDB" id="A0A5D2N9W1"/>
<proteinExistence type="predicted"/>
<name>A0A5D2N9W1_GOSTO</name>
<reference evidence="1 2" key="1">
    <citation type="submission" date="2019-07" db="EMBL/GenBank/DDBJ databases">
        <title>WGS assembly of Gossypium tomentosum.</title>
        <authorList>
            <person name="Chen Z.J."/>
            <person name="Sreedasyam A."/>
            <person name="Ando A."/>
            <person name="Song Q."/>
            <person name="De L."/>
            <person name="Hulse-Kemp A."/>
            <person name="Ding M."/>
            <person name="Ye W."/>
            <person name="Kirkbride R."/>
            <person name="Jenkins J."/>
            <person name="Plott C."/>
            <person name="Lovell J."/>
            <person name="Lin Y.-M."/>
            <person name="Vaughn R."/>
            <person name="Liu B."/>
            <person name="Li W."/>
            <person name="Simpson S."/>
            <person name="Scheffler B."/>
            <person name="Saski C."/>
            <person name="Grover C."/>
            <person name="Hu G."/>
            <person name="Conover J."/>
            <person name="Carlson J."/>
            <person name="Shu S."/>
            <person name="Boston L."/>
            <person name="Williams M."/>
            <person name="Peterson D."/>
            <person name="Mcgee K."/>
            <person name="Jones D."/>
            <person name="Wendel J."/>
            <person name="Stelly D."/>
            <person name="Grimwood J."/>
            <person name="Schmutz J."/>
        </authorList>
    </citation>
    <scope>NUCLEOTIDE SEQUENCE [LARGE SCALE GENOMIC DNA]</scope>
    <source>
        <strain evidence="1">7179.01</strain>
    </source>
</reference>
<evidence type="ECO:0000313" key="2">
    <source>
        <dbReference type="Proteomes" id="UP000322667"/>
    </source>
</evidence>
<dbReference type="Proteomes" id="UP000322667">
    <property type="component" value="Chromosome A11"/>
</dbReference>
<keyword evidence="2" id="KW-1185">Reference proteome</keyword>
<gene>
    <name evidence="1" type="ORF">ES332_A11G124300v1</name>
</gene>